<sequence length="128" mass="14395">MLALVPNLVPFNTTPPHIAWQDTRKLPPTLRFKLPEKRCDFPYYPVWVCYSWSRSQPFIATGRATTVSLNLARSMVYVEGYMRKAMREIGIYPDPLLPTLTTCFAGPSKVRAATSAASMSAWAPTSPR</sequence>
<protein>
    <submittedName>
        <fullName evidence="1">Uncharacterized protein</fullName>
    </submittedName>
</protein>
<proteinExistence type="predicted"/>
<gene>
    <name evidence="1" type="ORF">PSTT_14883</name>
</gene>
<dbReference type="VEuPathDB" id="FungiDB:PSTT_14883"/>
<name>A0A2S4UKK6_9BASI</name>
<dbReference type="EMBL" id="PKSL01000250">
    <property type="protein sequence ID" value="POV97741.1"/>
    <property type="molecule type" value="Genomic_DNA"/>
</dbReference>
<accession>A0A2S4UKK6</accession>
<dbReference type="AlphaFoldDB" id="A0A2S4UKK6"/>
<organism evidence="1 2">
    <name type="scientific">Puccinia striiformis</name>
    <dbReference type="NCBI Taxonomy" id="27350"/>
    <lineage>
        <taxon>Eukaryota</taxon>
        <taxon>Fungi</taxon>
        <taxon>Dikarya</taxon>
        <taxon>Basidiomycota</taxon>
        <taxon>Pucciniomycotina</taxon>
        <taxon>Pucciniomycetes</taxon>
        <taxon>Pucciniales</taxon>
        <taxon>Pucciniaceae</taxon>
        <taxon>Puccinia</taxon>
    </lineage>
</organism>
<dbReference type="Proteomes" id="UP000239156">
    <property type="component" value="Unassembled WGS sequence"/>
</dbReference>
<keyword evidence="2" id="KW-1185">Reference proteome</keyword>
<reference evidence="1" key="1">
    <citation type="submission" date="2017-12" db="EMBL/GenBank/DDBJ databases">
        <title>Gene loss provides genomic basis for host adaptation in cereal stripe rust fungi.</title>
        <authorList>
            <person name="Xia C."/>
        </authorList>
    </citation>
    <scope>NUCLEOTIDE SEQUENCE [LARGE SCALE GENOMIC DNA]</scope>
    <source>
        <strain evidence="1">93-210</strain>
    </source>
</reference>
<comment type="caution">
    <text evidence="1">The sequence shown here is derived from an EMBL/GenBank/DDBJ whole genome shotgun (WGS) entry which is preliminary data.</text>
</comment>
<evidence type="ECO:0000313" key="2">
    <source>
        <dbReference type="Proteomes" id="UP000239156"/>
    </source>
</evidence>
<evidence type="ECO:0000313" key="1">
    <source>
        <dbReference type="EMBL" id="POV97741.1"/>
    </source>
</evidence>